<reference evidence="1" key="1">
    <citation type="submission" date="2021-07" db="EMBL/GenBank/DDBJ databases">
        <title>Candidatus Kaistella beijingensis sp. nov. isolated from a municipal wastewater treatment plant is involved in sludge foaming.</title>
        <authorList>
            <person name="Song Y."/>
            <person name="Liu S.-J."/>
        </authorList>
    </citation>
    <scope>NUCLEOTIDE SEQUENCE</scope>
    <source>
        <strain evidence="1">DSM 43998</strain>
    </source>
</reference>
<protein>
    <submittedName>
        <fullName evidence="1">DUF1697 domain-containing protein</fullName>
    </submittedName>
</protein>
<gene>
    <name evidence="1" type="ORF">KV203_06515</name>
</gene>
<dbReference type="Gene3D" id="3.30.70.1260">
    <property type="entry name" value="bacterial protein sp0830 like"/>
    <property type="match status" value="1"/>
</dbReference>
<keyword evidence="2" id="KW-1185">Reference proteome</keyword>
<dbReference type="PANTHER" id="PTHR36439">
    <property type="entry name" value="BLL4334 PROTEIN"/>
    <property type="match status" value="1"/>
</dbReference>
<dbReference type="RefSeq" id="WP_083529937.1">
    <property type="nucleotide sequence ID" value="NZ_CBCRUZ010000024.1"/>
</dbReference>
<dbReference type="InterPro" id="IPR012545">
    <property type="entry name" value="DUF1697"/>
</dbReference>
<dbReference type="Pfam" id="PF08002">
    <property type="entry name" value="DUF1697"/>
    <property type="match status" value="1"/>
</dbReference>
<proteinExistence type="predicted"/>
<accession>A0ABX8SCF9</accession>
<evidence type="ECO:0000313" key="2">
    <source>
        <dbReference type="Proteomes" id="UP000887023"/>
    </source>
</evidence>
<organism evidence="1 2">
    <name type="scientific">Skermania pinensis</name>
    <dbReference type="NCBI Taxonomy" id="39122"/>
    <lineage>
        <taxon>Bacteria</taxon>
        <taxon>Bacillati</taxon>
        <taxon>Actinomycetota</taxon>
        <taxon>Actinomycetes</taxon>
        <taxon>Mycobacteriales</taxon>
        <taxon>Gordoniaceae</taxon>
        <taxon>Skermania</taxon>
    </lineage>
</organism>
<name>A0ABX8SCF9_9ACTN</name>
<dbReference type="EMBL" id="CP079105">
    <property type="protein sequence ID" value="QXQ15006.1"/>
    <property type="molecule type" value="Genomic_DNA"/>
</dbReference>
<sequence>MSARSTGRYVAFLRGVNVGGITIKMADLRDTLTAAGLADVRTVLASGNAVFASSDIDRTELKARIEEALRDTFGYPAWIVLRDLDQVRAIVDGYPFPERDERQPYVLLAADPASLAELAEAAPELDPAVEQIRLGDDVLYWEVLRGRTLTSAFGKASANRKYKSTVTNRNLRTLRKILA</sequence>
<dbReference type="PIRSF" id="PIRSF008502">
    <property type="entry name" value="UCP008502"/>
    <property type="match status" value="1"/>
</dbReference>
<dbReference type="SUPFAM" id="SSF160379">
    <property type="entry name" value="SP0830-like"/>
    <property type="match status" value="1"/>
</dbReference>
<dbReference type="PANTHER" id="PTHR36439:SF1">
    <property type="entry name" value="DUF1697 DOMAIN-CONTAINING PROTEIN"/>
    <property type="match status" value="1"/>
</dbReference>
<dbReference type="Gene3D" id="3.30.70.1280">
    <property type="entry name" value="SP0830-like domains"/>
    <property type="match status" value="1"/>
</dbReference>
<evidence type="ECO:0000313" key="1">
    <source>
        <dbReference type="EMBL" id="QXQ15006.1"/>
    </source>
</evidence>
<dbReference type="Proteomes" id="UP000887023">
    <property type="component" value="Chromosome"/>
</dbReference>